<accession>A0A7J7NG60</accession>
<evidence type="ECO:0000256" key="1">
    <source>
        <dbReference type="ARBA" id="ARBA00001971"/>
    </source>
</evidence>
<dbReference type="InterPro" id="IPR001128">
    <property type="entry name" value="Cyt_P450"/>
</dbReference>
<keyword evidence="7 12" id="KW-1133">Transmembrane helix</keyword>
<keyword evidence="6" id="KW-0479">Metal-binding</keyword>
<comment type="similarity">
    <text evidence="3">Belongs to the cytochrome P450 family.</text>
</comment>
<evidence type="ECO:0000256" key="5">
    <source>
        <dbReference type="ARBA" id="ARBA00022692"/>
    </source>
</evidence>
<dbReference type="Pfam" id="PF00067">
    <property type="entry name" value="p450"/>
    <property type="match status" value="1"/>
</dbReference>
<dbReference type="OrthoDB" id="1922118at2759"/>
<dbReference type="AlphaFoldDB" id="A0A7J7NG60"/>
<dbReference type="GO" id="GO:0044550">
    <property type="term" value="P:secondary metabolite biosynthetic process"/>
    <property type="evidence" value="ECO:0007669"/>
    <property type="project" value="UniProtKB-ARBA"/>
</dbReference>
<keyword evidence="4" id="KW-0349">Heme</keyword>
<feature type="domain" description="Ribonuclease H1 N-terminal" evidence="13">
    <location>
        <begin position="92"/>
        <end position="124"/>
    </location>
</feature>
<dbReference type="PANTHER" id="PTHR47953">
    <property type="entry name" value="OS08G0105600 PROTEIN"/>
    <property type="match status" value="1"/>
</dbReference>
<sequence>MLLRRFVVKETLRLHPPAPTLIPRFTTVGTTVNGFHIPLNTTVLINAWAIQRDPVYWDNPEEFIPERFINNSIDFKGVTRRPSSWYLPNMGKVYVVFVGRHPGIYQAWTECGTEILRYLCALYQYMDRMEEPEHTLAEFLTLKSRTKPKPEAVPTALVVREEAEDAMLKNELRFSHFYLLAILAVLVVFVAFMLL</sequence>
<dbReference type="GO" id="GO:0004497">
    <property type="term" value="F:monooxygenase activity"/>
    <property type="evidence" value="ECO:0007669"/>
    <property type="project" value="UniProtKB-KW"/>
</dbReference>
<dbReference type="SUPFAM" id="SSF48264">
    <property type="entry name" value="Cytochrome P450"/>
    <property type="match status" value="1"/>
</dbReference>
<dbReference type="GO" id="GO:0016705">
    <property type="term" value="F:oxidoreductase activity, acting on paired donors, with incorporation or reduction of molecular oxygen"/>
    <property type="evidence" value="ECO:0007669"/>
    <property type="project" value="InterPro"/>
</dbReference>
<dbReference type="InterPro" id="IPR036396">
    <property type="entry name" value="Cyt_P450_sf"/>
</dbReference>
<protein>
    <recommendedName>
        <fullName evidence="13">Ribonuclease H1 N-terminal domain-containing protein</fullName>
    </recommendedName>
</protein>
<dbReference type="InterPro" id="IPR052306">
    <property type="entry name" value="CYP450_71D"/>
</dbReference>
<dbReference type="EMBL" id="JACGCM010000816">
    <property type="protein sequence ID" value="KAF6166014.1"/>
    <property type="molecule type" value="Genomic_DNA"/>
</dbReference>
<dbReference type="InterPro" id="IPR002401">
    <property type="entry name" value="Cyt_P450_E_grp-I"/>
</dbReference>
<keyword evidence="11 12" id="KW-0472">Membrane</keyword>
<organism evidence="14 15">
    <name type="scientific">Kingdonia uniflora</name>
    <dbReference type="NCBI Taxonomy" id="39325"/>
    <lineage>
        <taxon>Eukaryota</taxon>
        <taxon>Viridiplantae</taxon>
        <taxon>Streptophyta</taxon>
        <taxon>Embryophyta</taxon>
        <taxon>Tracheophyta</taxon>
        <taxon>Spermatophyta</taxon>
        <taxon>Magnoliopsida</taxon>
        <taxon>Ranunculales</taxon>
        <taxon>Circaeasteraceae</taxon>
        <taxon>Kingdonia</taxon>
    </lineage>
</organism>
<evidence type="ECO:0000256" key="11">
    <source>
        <dbReference type="ARBA" id="ARBA00023136"/>
    </source>
</evidence>
<keyword evidence="5 12" id="KW-0812">Transmembrane</keyword>
<dbReference type="GO" id="GO:0020037">
    <property type="term" value="F:heme binding"/>
    <property type="evidence" value="ECO:0007669"/>
    <property type="project" value="InterPro"/>
</dbReference>
<feature type="transmembrane region" description="Helical" evidence="12">
    <location>
        <begin position="177"/>
        <end position="194"/>
    </location>
</feature>
<evidence type="ECO:0000256" key="12">
    <source>
        <dbReference type="SAM" id="Phobius"/>
    </source>
</evidence>
<evidence type="ECO:0000256" key="6">
    <source>
        <dbReference type="ARBA" id="ARBA00022723"/>
    </source>
</evidence>
<name>A0A7J7NG60_9MAGN</name>
<comment type="caution">
    <text evidence="14">The sequence shown here is derived from an EMBL/GenBank/DDBJ whole genome shotgun (WGS) entry which is preliminary data.</text>
</comment>
<dbReference type="Proteomes" id="UP000541444">
    <property type="component" value="Unassembled WGS sequence"/>
</dbReference>
<evidence type="ECO:0000256" key="4">
    <source>
        <dbReference type="ARBA" id="ARBA00022617"/>
    </source>
</evidence>
<keyword evidence="9" id="KW-0408">Iron</keyword>
<evidence type="ECO:0000256" key="7">
    <source>
        <dbReference type="ARBA" id="ARBA00022989"/>
    </source>
</evidence>
<dbReference type="Gene3D" id="1.10.630.10">
    <property type="entry name" value="Cytochrome P450"/>
    <property type="match status" value="1"/>
</dbReference>
<comment type="cofactor">
    <cofactor evidence="1">
        <name>heme</name>
        <dbReference type="ChEBI" id="CHEBI:30413"/>
    </cofactor>
</comment>
<keyword evidence="15" id="KW-1185">Reference proteome</keyword>
<dbReference type="InterPro" id="IPR011320">
    <property type="entry name" value="RNase_H1_N"/>
</dbReference>
<dbReference type="SUPFAM" id="SSF55658">
    <property type="entry name" value="L9 N-domain-like"/>
    <property type="match status" value="1"/>
</dbReference>
<evidence type="ECO:0000256" key="2">
    <source>
        <dbReference type="ARBA" id="ARBA00004167"/>
    </source>
</evidence>
<gene>
    <name evidence="14" type="ORF">GIB67_012911</name>
</gene>
<evidence type="ECO:0000256" key="8">
    <source>
        <dbReference type="ARBA" id="ARBA00023002"/>
    </source>
</evidence>
<evidence type="ECO:0000256" key="9">
    <source>
        <dbReference type="ARBA" id="ARBA00023004"/>
    </source>
</evidence>
<dbReference type="GO" id="GO:0016020">
    <property type="term" value="C:membrane"/>
    <property type="evidence" value="ECO:0007669"/>
    <property type="project" value="UniProtKB-SubCell"/>
</dbReference>
<dbReference type="GO" id="GO:0005506">
    <property type="term" value="F:iron ion binding"/>
    <property type="evidence" value="ECO:0007669"/>
    <property type="project" value="InterPro"/>
</dbReference>
<reference evidence="14 15" key="1">
    <citation type="journal article" date="2020" name="IScience">
        <title>Genome Sequencing of the Endangered Kingdonia uniflora (Circaeasteraceae, Ranunculales) Reveals Potential Mechanisms of Evolutionary Specialization.</title>
        <authorList>
            <person name="Sun Y."/>
            <person name="Deng T."/>
            <person name="Zhang A."/>
            <person name="Moore M.J."/>
            <person name="Landis J.B."/>
            <person name="Lin N."/>
            <person name="Zhang H."/>
            <person name="Zhang X."/>
            <person name="Huang J."/>
            <person name="Zhang X."/>
            <person name="Sun H."/>
            <person name="Wang H."/>
        </authorList>
    </citation>
    <scope>NUCLEOTIDE SEQUENCE [LARGE SCALE GENOMIC DNA]</scope>
    <source>
        <strain evidence="14">TB1705</strain>
        <tissue evidence="14">Leaf</tissue>
    </source>
</reference>
<dbReference type="PANTHER" id="PTHR47953:SF19">
    <property type="entry name" value="OS06G0641600 PROTEIN"/>
    <property type="match status" value="1"/>
</dbReference>
<keyword evidence="8" id="KW-0560">Oxidoreductase</keyword>
<evidence type="ECO:0000256" key="3">
    <source>
        <dbReference type="ARBA" id="ARBA00010617"/>
    </source>
</evidence>
<evidence type="ECO:0000313" key="15">
    <source>
        <dbReference type="Proteomes" id="UP000541444"/>
    </source>
</evidence>
<evidence type="ECO:0000256" key="10">
    <source>
        <dbReference type="ARBA" id="ARBA00023033"/>
    </source>
</evidence>
<proteinExistence type="inferred from homology"/>
<keyword evidence="10" id="KW-0503">Monooxygenase</keyword>
<dbReference type="InterPro" id="IPR009027">
    <property type="entry name" value="Ribosomal_bL9/RNase_H1_N"/>
</dbReference>
<evidence type="ECO:0000259" key="13">
    <source>
        <dbReference type="Pfam" id="PF01693"/>
    </source>
</evidence>
<dbReference type="Pfam" id="PF01693">
    <property type="entry name" value="Cauli_VI"/>
    <property type="match status" value="1"/>
</dbReference>
<dbReference type="InterPro" id="IPR037056">
    <property type="entry name" value="RNase_H1_N_sf"/>
</dbReference>
<evidence type="ECO:0000313" key="14">
    <source>
        <dbReference type="EMBL" id="KAF6166014.1"/>
    </source>
</evidence>
<dbReference type="Gene3D" id="3.40.970.10">
    <property type="entry name" value="Ribonuclease H1, N-terminal domain"/>
    <property type="match status" value="1"/>
</dbReference>
<comment type="subcellular location">
    <subcellularLocation>
        <location evidence="2">Membrane</location>
        <topology evidence="2">Single-pass membrane protein</topology>
    </subcellularLocation>
</comment>
<dbReference type="PRINTS" id="PR00463">
    <property type="entry name" value="EP450I"/>
</dbReference>